<dbReference type="EC" id="3.2.2.15" evidence="2"/>
<evidence type="ECO:0000259" key="1">
    <source>
        <dbReference type="SMART" id="SM00986"/>
    </source>
</evidence>
<sequence>MTIASFDPIVDSRTKILILGSIPGVKSLEKVEYYGNKHNQFWKMLFSIFKQECVPECYKNKVNFLLQNRIGLWDVVRNCERRGSLDIAIKNQEINDFDSFFNEHPQITTVLFNGKTAYQFFYKKYGQKEGITYYVMPSTSPANTIAFDKKLKEWSLVLSNL</sequence>
<dbReference type="SUPFAM" id="SSF52141">
    <property type="entry name" value="Uracil-DNA glycosylase-like"/>
    <property type="match status" value="1"/>
</dbReference>
<proteinExistence type="predicted"/>
<dbReference type="InterPro" id="IPR026353">
    <property type="entry name" value="Hypoxan-DNA_Glyclase"/>
</dbReference>
<reference evidence="2 3" key="1">
    <citation type="submission" date="2024-03" db="EMBL/GenBank/DDBJ databases">
        <title>Two novel species of the genus Flavobacterium exhibiting potentially degradation of complex polysaccharides.</title>
        <authorList>
            <person name="Lian X."/>
        </authorList>
    </citation>
    <scope>NUCLEOTIDE SEQUENCE [LARGE SCALE GENOMIC DNA]</scope>
    <source>
        <strain evidence="2 3">N6</strain>
    </source>
</reference>
<dbReference type="InterPro" id="IPR005122">
    <property type="entry name" value="Uracil-DNA_glycosylase-like"/>
</dbReference>
<dbReference type="SMART" id="SM00987">
    <property type="entry name" value="UreE_C"/>
    <property type="match status" value="1"/>
</dbReference>
<name>A0ABU9NSX2_9FLAO</name>
<dbReference type="GO" id="GO:0033958">
    <property type="term" value="F:DNA-deoxyinosine glycosylase activity"/>
    <property type="evidence" value="ECO:0007669"/>
    <property type="project" value="UniProtKB-EC"/>
</dbReference>
<keyword evidence="3" id="KW-1185">Reference proteome</keyword>
<evidence type="ECO:0000313" key="2">
    <source>
        <dbReference type="EMBL" id="MEM0577324.1"/>
    </source>
</evidence>
<protein>
    <submittedName>
        <fullName evidence="2">DNA-deoxyinosine glycosylase</fullName>
        <ecNumber evidence="2">3.2.2.15</ecNumber>
    </submittedName>
</protein>
<organism evidence="2 3">
    <name type="scientific">Flavobacterium polysaccharolyticum</name>
    <dbReference type="NCBI Taxonomy" id="3133148"/>
    <lineage>
        <taxon>Bacteria</taxon>
        <taxon>Pseudomonadati</taxon>
        <taxon>Bacteroidota</taxon>
        <taxon>Flavobacteriia</taxon>
        <taxon>Flavobacteriales</taxon>
        <taxon>Flavobacteriaceae</taxon>
        <taxon>Flavobacterium</taxon>
    </lineage>
</organism>
<dbReference type="InterPro" id="IPR036895">
    <property type="entry name" value="Uracil-DNA_glycosylase-like_sf"/>
</dbReference>
<dbReference type="Pfam" id="PF03167">
    <property type="entry name" value="UDG"/>
    <property type="match status" value="1"/>
</dbReference>
<gene>
    <name evidence="2" type="ORF">WFZ86_12515</name>
</gene>
<dbReference type="EMBL" id="JBCGDP010000012">
    <property type="protein sequence ID" value="MEM0577324.1"/>
    <property type="molecule type" value="Genomic_DNA"/>
</dbReference>
<dbReference type="Gene3D" id="3.40.470.10">
    <property type="entry name" value="Uracil-DNA glycosylase-like domain"/>
    <property type="match status" value="1"/>
</dbReference>
<dbReference type="CDD" id="cd10032">
    <property type="entry name" value="UDG-F6_HDG"/>
    <property type="match status" value="1"/>
</dbReference>
<dbReference type="RefSeq" id="WP_342692231.1">
    <property type="nucleotide sequence ID" value="NZ_JBCGDP010000012.1"/>
</dbReference>
<dbReference type="NCBIfam" id="TIGR04274">
    <property type="entry name" value="hypoxanDNAglyco"/>
    <property type="match status" value="1"/>
</dbReference>
<keyword evidence="2" id="KW-0326">Glycosidase</keyword>
<accession>A0ABU9NSX2</accession>
<comment type="caution">
    <text evidence="2">The sequence shown here is derived from an EMBL/GenBank/DDBJ whole genome shotgun (WGS) entry which is preliminary data.</text>
</comment>
<feature type="domain" description="Uracil-DNA glycosylase-like" evidence="1">
    <location>
        <begin position="7"/>
        <end position="158"/>
    </location>
</feature>
<dbReference type="SMART" id="SM00986">
    <property type="entry name" value="UDG"/>
    <property type="match status" value="1"/>
</dbReference>
<keyword evidence="2" id="KW-0378">Hydrolase</keyword>
<evidence type="ECO:0000313" key="3">
    <source>
        <dbReference type="Proteomes" id="UP001468798"/>
    </source>
</evidence>
<dbReference type="Proteomes" id="UP001468798">
    <property type="component" value="Unassembled WGS sequence"/>
</dbReference>